<dbReference type="Pfam" id="PF07103">
    <property type="entry name" value="DUF1365"/>
    <property type="match status" value="1"/>
</dbReference>
<dbReference type="PANTHER" id="PTHR33973">
    <property type="entry name" value="OS07G0153300 PROTEIN"/>
    <property type="match status" value="1"/>
</dbReference>
<dbReference type="AlphaFoldDB" id="A0A939EC01"/>
<dbReference type="EMBL" id="JAEKJZ010000001">
    <property type="protein sequence ID" value="MBN9670427.1"/>
    <property type="molecule type" value="Genomic_DNA"/>
</dbReference>
<dbReference type="RefSeq" id="WP_207139911.1">
    <property type="nucleotide sequence ID" value="NZ_JAEKJZ010000001.1"/>
</dbReference>
<feature type="region of interest" description="Disordered" evidence="1">
    <location>
        <begin position="1"/>
        <end position="22"/>
    </location>
</feature>
<dbReference type="PANTHER" id="PTHR33973:SF4">
    <property type="entry name" value="OS07G0153300 PROTEIN"/>
    <property type="match status" value="1"/>
</dbReference>
<name>A0A939EC01_9HYPH</name>
<evidence type="ECO:0000313" key="2">
    <source>
        <dbReference type="EMBL" id="MBN9670427.1"/>
    </source>
</evidence>
<gene>
    <name evidence="2" type="ORF">JF539_08765</name>
</gene>
<accession>A0A939EC01</accession>
<sequence length="284" mass="32520">MKQKKHSNRLSDNGEPPRSAASLYSGSVMHQRMKPKSHRFQYRVFSLLLDVDRLQEASKASRFFSLNRFNLMSFHEKDHGKRDGSGLRRFVEDLLAQKGHAAPHRILLLAYPRLLGYGFNPLSVYYAFDSENRLDAIVYEVRNTFGGIHTYCLPIEPAQVADSGIRQEQSKEFYVSPFIGMEQRYCFRMLPPGENVRVRILEKDADGPVLAATFSGTHKTFSTATILAECLRVPLLSFKVIAAIHWQAFKIWRKRVPFHRRPEPGMPGMEADPSHHPVSTTPNY</sequence>
<feature type="region of interest" description="Disordered" evidence="1">
    <location>
        <begin position="263"/>
        <end position="284"/>
    </location>
</feature>
<dbReference type="InterPro" id="IPR010775">
    <property type="entry name" value="DUF1365"/>
</dbReference>
<organism evidence="2 3">
    <name type="scientific">Roseibium aggregatum</name>
    <dbReference type="NCBI Taxonomy" id="187304"/>
    <lineage>
        <taxon>Bacteria</taxon>
        <taxon>Pseudomonadati</taxon>
        <taxon>Pseudomonadota</taxon>
        <taxon>Alphaproteobacteria</taxon>
        <taxon>Hyphomicrobiales</taxon>
        <taxon>Stappiaceae</taxon>
        <taxon>Roseibium</taxon>
    </lineage>
</organism>
<proteinExistence type="predicted"/>
<evidence type="ECO:0000256" key="1">
    <source>
        <dbReference type="SAM" id="MobiDB-lite"/>
    </source>
</evidence>
<protein>
    <submittedName>
        <fullName evidence="2">DUF1365 domain-containing protein</fullName>
    </submittedName>
</protein>
<evidence type="ECO:0000313" key="3">
    <source>
        <dbReference type="Proteomes" id="UP000664096"/>
    </source>
</evidence>
<reference evidence="2" key="1">
    <citation type="submission" date="2020-12" db="EMBL/GenBank/DDBJ databases">
        <title>Oil enriched cultivation method for isolating marine PHA-producing bacteria.</title>
        <authorList>
            <person name="Zheng W."/>
            <person name="Yu S."/>
            <person name="Huang Y."/>
        </authorList>
    </citation>
    <scope>NUCLEOTIDE SEQUENCE</scope>
    <source>
        <strain evidence="2">SY-2-12</strain>
    </source>
</reference>
<dbReference type="Proteomes" id="UP000664096">
    <property type="component" value="Unassembled WGS sequence"/>
</dbReference>
<comment type="caution">
    <text evidence="2">The sequence shown here is derived from an EMBL/GenBank/DDBJ whole genome shotgun (WGS) entry which is preliminary data.</text>
</comment>